<evidence type="ECO:0000256" key="1">
    <source>
        <dbReference type="SAM" id="MobiDB-lite"/>
    </source>
</evidence>
<proteinExistence type="predicted"/>
<dbReference type="EMBL" id="JAVDUI010000001">
    <property type="protein sequence ID" value="MDR6891256.1"/>
    <property type="molecule type" value="Genomic_DNA"/>
</dbReference>
<dbReference type="Proteomes" id="UP001247307">
    <property type="component" value="Unassembled WGS sequence"/>
</dbReference>
<evidence type="ECO:0000313" key="2">
    <source>
        <dbReference type="EMBL" id="MDR6891256.1"/>
    </source>
</evidence>
<dbReference type="GO" id="GO:0003677">
    <property type="term" value="F:DNA binding"/>
    <property type="evidence" value="ECO:0007669"/>
    <property type="project" value="InterPro"/>
</dbReference>
<protein>
    <recommendedName>
        <fullName evidence="4">SatD family (SatD)</fullName>
    </recommendedName>
</protein>
<keyword evidence="3" id="KW-1185">Reference proteome</keyword>
<name>A0AAE3YGB7_9MICC</name>
<dbReference type="AlphaFoldDB" id="A0AAE3YGB7"/>
<evidence type="ECO:0000313" key="3">
    <source>
        <dbReference type="Proteomes" id="UP001247307"/>
    </source>
</evidence>
<gene>
    <name evidence="2" type="ORF">J2S35_000196</name>
</gene>
<feature type="region of interest" description="Disordered" evidence="1">
    <location>
        <begin position="201"/>
        <end position="222"/>
    </location>
</feature>
<sequence>MFVLTLDQRDSTHLSDAVPGLLALLGRECTTTLPFERTAGDEVQALFASAQDVVDALTLVLRHGGFAAGLGVGPVDQPLPDSTRAARGPAYTAAREAVEAAKLGSGAQLAVVAHADDSRTPTEAGEEVSALVWPWAVLVAARTQKQWEALDALREHGTQKAAAEALGRTPQALSKLVRAAHAEELQACALSVSRALARLDRVTGGGDRTSGTRPAETRGKPR</sequence>
<comment type="caution">
    <text evidence="2">The sequence shown here is derived from an EMBL/GenBank/DDBJ whole genome shotgun (WGS) entry which is preliminary data.</text>
</comment>
<evidence type="ECO:0008006" key="4">
    <source>
        <dbReference type="Google" id="ProtNLM"/>
    </source>
</evidence>
<accession>A0AAE3YGB7</accession>
<dbReference type="Gene3D" id="1.10.260.40">
    <property type="entry name" value="lambda repressor-like DNA-binding domains"/>
    <property type="match status" value="1"/>
</dbReference>
<dbReference type="RefSeq" id="WP_309848835.1">
    <property type="nucleotide sequence ID" value="NZ_BAAAIU010000004.1"/>
</dbReference>
<reference evidence="2" key="1">
    <citation type="submission" date="2023-07" db="EMBL/GenBank/DDBJ databases">
        <title>Sequencing the genomes of 1000 actinobacteria strains.</title>
        <authorList>
            <person name="Klenk H.-P."/>
        </authorList>
    </citation>
    <scope>NUCLEOTIDE SEQUENCE</scope>
    <source>
        <strain evidence="2">DSM 13988</strain>
    </source>
</reference>
<organism evidence="2 3">
    <name type="scientific">Falsarthrobacter nasiphocae</name>
    <dbReference type="NCBI Taxonomy" id="189863"/>
    <lineage>
        <taxon>Bacteria</taxon>
        <taxon>Bacillati</taxon>
        <taxon>Actinomycetota</taxon>
        <taxon>Actinomycetes</taxon>
        <taxon>Micrococcales</taxon>
        <taxon>Micrococcaceae</taxon>
        <taxon>Falsarthrobacter</taxon>
    </lineage>
</organism>
<dbReference type="InterPro" id="IPR010982">
    <property type="entry name" value="Lambda_DNA-bd_dom_sf"/>
</dbReference>